<keyword evidence="11" id="KW-0282">Flagellum</keyword>
<evidence type="ECO:0000256" key="2">
    <source>
        <dbReference type="ARBA" id="ARBA00017823"/>
    </source>
</evidence>
<dbReference type="EMBL" id="CP018221">
    <property type="protein sequence ID" value="API59221.1"/>
    <property type="molecule type" value="Genomic_DNA"/>
</dbReference>
<gene>
    <name evidence="11" type="ORF">BSL82_07790</name>
</gene>
<organism evidence="11 12">
    <name type="scientific">Tardibacter chloracetimidivorans</name>
    <dbReference type="NCBI Taxonomy" id="1921510"/>
    <lineage>
        <taxon>Bacteria</taxon>
        <taxon>Pseudomonadati</taxon>
        <taxon>Pseudomonadota</taxon>
        <taxon>Alphaproteobacteria</taxon>
        <taxon>Sphingomonadales</taxon>
        <taxon>Sphingomonadaceae</taxon>
        <taxon>Tardibacter</taxon>
    </lineage>
</organism>
<feature type="region of interest" description="Disordered" evidence="9">
    <location>
        <begin position="1"/>
        <end position="39"/>
    </location>
</feature>
<dbReference type="GO" id="GO:0045892">
    <property type="term" value="P:negative regulation of DNA-templated transcription"/>
    <property type="evidence" value="ECO:0007669"/>
    <property type="project" value="InterPro"/>
</dbReference>
<keyword evidence="11" id="KW-0969">Cilium</keyword>
<keyword evidence="11" id="KW-0966">Cell projection</keyword>
<dbReference type="InterPro" id="IPR031316">
    <property type="entry name" value="FlgM_C"/>
</dbReference>
<evidence type="ECO:0000259" key="10">
    <source>
        <dbReference type="Pfam" id="PF04316"/>
    </source>
</evidence>
<dbReference type="RefSeq" id="WP_072596770.1">
    <property type="nucleotide sequence ID" value="NZ_CP018221.1"/>
</dbReference>
<evidence type="ECO:0000256" key="6">
    <source>
        <dbReference type="ARBA" id="ARBA00023163"/>
    </source>
</evidence>
<keyword evidence="6" id="KW-0804">Transcription</keyword>
<dbReference type="SUPFAM" id="SSF101498">
    <property type="entry name" value="Anti-sigma factor FlgM"/>
    <property type="match status" value="1"/>
</dbReference>
<evidence type="ECO:0000313" key="12">
    <source>
        <dbReference type="Proteomes" id="UP000182063"/>
    </source>
</evidence>
<comment type="function">
    <text evidence="7">Responsible for the coupling of flagellin expression to flagellar assembly by preventing expression of the flagellin genes when a component of the middle class of proteins is defective. It negatively regulates flagellar genes by inhibiting the activity of FliA by directly binding to FliA.</text>
</comment>
<evidence type="ECO:0000256" key="9">
    <source>
        <dbReference type="SAM" id="MobiDB-lite"/>
    </source>
</evidence>
<dbReference type="Proteomes" id="UP000182063">
    <property type="component" value="Chromosome"/>
</dbReference>
<feature type="compositionally biased region" description="Low complexity" evidence="9">
    <location>
        <begin position="26"/>
        <end position="39"/>
    </location>
</feature>
<evidence type="ECO:0000256" key="3">
    <source>
        <dbReference type="ARBA" id="ARBA00022491"/>
    </source>
</evidence>
<sequence>MIDGIAGRPAGLGGPSPRLEASVPEAGGAARPAEAAALQAPARAELSPLATEARDAASAPIDKARVAELREAIASGSYKVDPERIAAKMVELDLGWADKDGAA</sequence>
<keyword evidence="4" id="KW-1005">Bacterial flagellum biogenesis</keyword>
<proteinExistence type="inferred from homology"/>
<evidence type="ECO:0000313" key="11">
    <source>
        <dbReference type="EMBL" id="API59221.1"/>
    </source>
</evidence>
<comment type="similarity">
    <text evidence="1">Belongs to the FlgM family.</text>
</comment>
<reference evidence="12" key="1">
    <citation type="submission" date="2016-11" db="EMBL/GenBank/DDBJ databases">
        <title>Complete Genome Sequence of alachlor-degrading Sphingomonas sp. strain JJ-A5.</title>
        <authorList>
            <person name="Lee H."/>
            <person name="Ka J.-O."/>
        </authorList>
    </citation>
    <scope>NUCLEOTIDE SEQUENCE [LARGE SCALE GENOMIC DNA]</scope>
    <source>
        <strain evidence="12">JJ-A5</strain>
    </source>
</reference>
<protein>
    <recommendedName>
        <fullName evidence="2">Negative regulator of flagellin synthesis</fullName>
    </recommendedName>
    <alternativeName>
        <fullName evidence="8">Anti-sigma-28 factor</fullName>
    </alternativeName>
</protein>
<evidence type="ECO:0000256" key="5">
    <source>
        <dbReference type="ARBA" id="ARBA00023015"/>
    </source>
</evidence>
<dbReference type="InterPro" id="IPR007412">
    <property type="entry name" value="FlgM"/>
</dbReference>
<evidence type="ECO:0000256" key="8">
    <source>
        <dbReference type="ARBA" id="ARBA00030117"/>
    </source>
</evidence>
<feature type="domain" description="Anti-sigma-28 factor FlgM C-terminal" evidence="10">
    <location>
        <begin position="45"/>
        <end position="91"/>
    </location>
</feature>
<dbReference type="GO" id="GO:0044781">
    <property type="term" value="P:bacterial-type flagellum organization"/>
    <property type="evidence" value="ECO:0007669"/>
    <property type="project" value="UniProtKB-KW"/>
</dbReference>
<dbReference type="NCBIfam" id="TIGR03824">
    <property type="entry name" value="FlgM_jcvi"/>
    <property type="match status" value="1"/>
</dbReference>
<keyword evidence="3" id="KW-0678">Repressor</keyword>
<evidence type="ECO:0000256" key="7">
    <source>
        <dbReference type="ARBA" id="ARBA00024739"/>
    </source>
</evidence>
<evidence type="ECO:0000256" key="1">
    <source>
        <dbReference type="ARBA" id="ARBA00005322"/>
    </source>
</evidence>
<dbReference type="Pfam" id="PF04316">
    <property type="entry name" value="FlgM"/>
    <property type="match status" value="1"/>
</dbReference>
<accession>A0A1L3ZUA6</accession>
<evidence type="ECO:0000256" key="4">
    <source>
        <dbReference type="ARBA" id="ARBA00022795"/>
    </source>
</evidence>
<dbReference type="AlphaFoldDB" id="A0A1L3ZUA6"/>
<keyword evidence="12" id="KW-1185">Reference proteome</keyword>
<dbReference type="KEGG" id="sphj:BSL82_07790"/>
<dbReference type="STRING" id="1921510.BSL82_07790"/>
<keyword evidence="5" id="KW-0805">Transcription regulation</keyword>
<dbReference type="InterPro" id="IPR035890">
    <property type="entry name" value="Anti-sigma-28_factor_FlgM_sf"/>
</dbReference>
<name>A0A1L3ZUA6_9SPHN</name>
<dbReference type="OrthoDB" id="7392062at2"/>